<keyword evidence="4" id="KW-1185">Reference proteome</keyword>
<feature type="transmembrane region" description="Helical" evidence="2">
    <location>
        <begin position="140"/>
        <end position="168"/>
    </location>
</feature>
<organism evidence="3 4">
    <name type="scientific">Aspergillus taichungensis</name>
    <dbReference type="NCBI Taxonomy" id="482145"/>
    <lineage>
        <taxon>Eukaryota</taxon>
        <taxon>Fungi</taxon>
        <taxon>Dikarya</taxon>
        <taxon>Ascomycota</taxon>
        <taxon>Pezizomycotina</taxon>
        <taxon>Eurotiomycetes</taxon>
        <taxon>Eurotiomycetidae</taxon>
        <taxon>Eurotiales</taxon>
        <taxon>Aspergillaceae</taxon>
        <taxon>Aspergillus</taxon>
        <taxon>Aspergillus subgen. Circumdati</taxon>
    </lineage>
</organism>
<dbReference type="PANTHER" id="PTHR38694">
    <property type="entry name" value="CONSERVED EXPRESSED PROTEIN"/>
    <property type="match status" value="1"/>
</dbReference>
<proteinExistence type="predicted"/>
<evidence type="ECO:0000256" key="1">
    <source>
        <dbReference type="SAM" id="MobiDB-lite"/>
    </source>
</evidence>
<dbReference type="Proteomes" id="UP000235023">
    <property type="component" value="Unassembled WGS sequence"/>
</dbReference>
<keyword evidence="2" id="KW-0812">Transmembrane</keyword>
<name>A0A2J5HH35_9EURO</name>
<protein>
    <submittedName>
        <fullName evidence="3">Uncharacterized protein</fullName>
    </submittedName>
</protein>
<dbReference type="InterPro" id="IPR021709">
    <property type="entry name" value="DUF3292"/>
</dbReference>
<dbReference type="OrthoDB" id="1708389at2759"/>
<accession>A0A2J5HH35</accession>
<reference evidence="4" key="1">
    <citation type="submission" date="2017-12" db="EMBL/GenBank/DDBJ databases">
        <authorList>
            <consortium name="DOE Joint Genome Institute"/>
            <person name="Mondo S.J."/>
            <person name="Kjaerbolling I."/>
            <person name="Vesth T.C."/>
            <person name="Frisvad J.C."/>
            <person name="Nybo J.L."/>
            <person name="Theobald S."/>
            <person name="Kuo A."/>
            <person name="Bowyer P."/>
            <person name="Matsuda Y."/>
            <person name="Lyhne E.K."/>
            <person name="Kogle M.E."/>
            <person name="Clum A."/>
            <person name="Lipzen A."/>
            <person name="Salamov A."/>
            <person name="Ngan C.Y."/>
            <person name="Daum C."/>
            <person name="Chiniquy J."/>
            <person name="Barry K."/>
            <person name="LaButti K."/>
            <person name="Haridas S."/>
            <person name="Simmons B.A."/>
            <person name="Magnuson J.K."/>
            <person name="Mortensen U.H."/>
            <person name="Larsen T.O."/>
            <person name="Grigoriev I.V."/>
            <person name="Baker S.E."/>
            <person name="Andersen M.R."/>
            <person name="Nordberg H.P."/>
            <person name="Cantor M.N."/>
            <person name="Hua S.X."/>
        </authorList>
    </citation>
    <scope>NUCLEOTIDE SEQUENCE [LARGE SCALE GENOMIC DNA]</scope>
    <source>
        <strain evidence="4">IBT 19404</strain>
    </source>
</reference>
<evidence type="ECO:0000313" key="3">
    <source>
        <dbReference type="EMBL" id="PLN76297.1"/>
    </source>
</evidence>
<dbReference type="PANTHER" id="PTHR38694:SF1">
    <property type="entry name" value="PEROXIN DOMAIN-CONTAINING PROTEIN"/>
    <property type="match status" value="1"/>
</dbReference>
<feature type="region of interest" description="Disordered" evidence="1">
    <location>
        <begin position="455"/>
        <end position="476"/>
    </location>
</feature>
<sequence>MAAVGSQPTGPTDSHILSQVEQVDKGLSQKPHAGHTENTSDIGWGAPSHDFDQRIVAGLSNEDLWMLIRRFNKQIYCVKSVPESLAQSLDLNRAPDEDFSPDKLRATIERFYTVVVVELAGFVKHVARLRSWKEPRRTSVFCFVYFVAWFLDLLAPTLFSVLLALVIYPPSRSILFPHAPIALVDKATGGVQTPTAGVLGSHASITGAPENFKGEAAEKEASNLMSSMASMAAGSVTGKHDQGTPRDAPIEESAPDAMDVVSDAADAQASVHGEVPDKAHDKTRQPMKDAVLSTAIQLMRGVNDTVDTYERFANALSPTPPFSSFTPYLRFSCVLALAFAASLVTSSHLFVKGTTLATGFSFFGDPIIQRGMKYLDDKYPLWRKSLLLENSLLKGIPTNAQLTLTLLRTGEANDAPIPPPPRDEQKNIPPPSKAAPLDADKLQIGATNAEIYDAASPALPPHSATTEATTADGPKHKHTFMSGLVNFFRGTTSTGLQSKLAVDRARAAAGSRHAKSRVGVLRRKGQTVVPRGPVHFDARYHGKRGAVMLDAMQDPAVVYFTTDPASLGEEQSVRDKRGNKSIMFAFPVTDIVELRKIGGLGWKGKLAAGWAVGGKEVVDGLVIVGKGPQQTYQLTAMKTRNDLFNRLVAIDGQVWESY</sequence>
<dbReference type="EMBL" id="KZ559622">
    <property type="protein sequence ID" value="PLN76297.1"/>
    <property type="molecule type" value="Genomic_DNA"/>
</dbReference>
<evidence type="ECO:0000256" key="2">
    <source>
        <dbReference type="SAM" id="Phobius"/>
    </source>
</evidence>
<keyword evidence="2" id="KW-1133">Transmembrane helix</keyword>
<dbReference type="Pfam" id="PF11696">
    <property type="entry name" value="DUF3292"/>
    <property type="match status" value="1"/>
</dbReference>
<gene>
    <name evidence="3" type="ORF">BDW42DRAFT_23419</name>
</gene>
<feature type="region of interest" description="Disordered" evidence="1">
    <location>
        <begin position="411"/>
        <end position="437"/>
    </location>
</feature>
<keyword evidence="2" id="KW-0472">Membrane</keyword>
<feature type="region of interest" description="Disordered" evidence="1">
    <location>
        <begin position="24"/>
        <end position="45"/>
    </location>
</feature>
<evidence type="ECO:0000313" key="4">
    <source>
        <dbReference type="Proteomes" id="UP000235023"/>
    </source>
</evidence>
<dbReference type="AlphaFoldDB" id="A0A2J5HH35"/>